<keyword evidence="2" id="KW-1185">Reference proteome</keyword>
<dbReference type="AlphaFoldDB" id="F8E4C3"/>
<reference evidence="2" key="2">
    <citation type="submission" date="2011-06" db="EMBL/GenBank/DDBJ databases">
        <title>The complete genome of Flexistipes sinusarabici DSM 4947.</title>
        <authorList>
            <person name="Lucas S."/>
            <person name="Han J."/>
            <person name="Lapidus A."/>
            <person name="Bruce D."/>
            <person name="Goodwin L."/>
            <person name="Pitluck S."/>
            <person name="Peters L."/>
            <person name="Kyrpides N."/>
            <person name="Mavromatis K."/>
            <person name="Ivanova N."/>
            <person name="Mikhailova N."/>
            <person name="Chertkov O."/>
            <person name="Detter J.C."/>
            <person name="Tapia R."/>
            <person name="Han C."/>
            <person name="Land M."/>
            <person name="Hauser L."/>
            <person name="Markowitz V."/>
            <person name="Cheng J.-F."/>
            <person name="Hugenholtz P."/>
            <person name="Woyke T."/>
            <person name="Wu D."/>
            <person name="Spring S."/>
            <person name="Schroeder M."/>
            <person name="Brambilla E."/>
            <person name="Klenk H.-P."/>
            <person name="Eisen J.A."/>
        </authorList>
    </citation>
    <scope>NUCLEOTIDE SEQUENCE [LARGE SCALE GENOMIC DNA]</scope>
    <source>
        <strain evidence="2">DSM 4947 / MAS 10</strain>
    </source>
</reference>
<dbReference type="STRING" id="717231.Flexsi_1916"/>
<evidence type="ECO:0000313" key="1">
    <source>
        <dbReference type="EMBL" id="AEI15550.1"/>
    </source>
</evidence>
<dbReference type="RefSeq" id="WP_013887012.1">
    <property type="nucleotide sequence ID" value="NC_015672.1"/>
</dbReference>
<reference evidence="1 2" key="1">
    <citation type="journal article" date="2011" name="Stand. Genomic Sci.">
        <title>Genome sequence of the moderately thermophilic halophile Flexistipes sinusarabici strain (MAS10).</title>
        <authorList>
            <person name="Lapidus A."/>
            <person name="Chertkov O."/>
            <person name="Nolan M."/>
            <person name="Lucas S."/>
            <person name="Hammon N."/>
            <person name="Deshpande S."/>
            <person name="Cheng J.F."/>
            <person name="Tapia R."/>
            <person name="Han C."/>
            <person name="Goodwin L."/>
            <person name="Pitluck S."/>
            <person name="Liolios K."/>
            <person name="Pagani I."/>
            <person name="Ivanova N."/>
            <person name="Huntemann M."/>
            <person name="Mavromatis K."/>
            <person name="Mikhailova N."/>
            <person name="Pati A."/>
            <person name="Chen A."/>
            <person name="Palaniappan K."/>
            <person name="Land M."/>
            <person name="Hauser L."/>
            <person name="Brambilla E.M."/>
            <person name="Rohde M."/>
            <person name="Abt B."/>
            <person name="Spring S."/>
            <person name="Goker M."/>
            <person name="Bristow J."/>
            <person name="Eisen J.A."/>
            <person name="Markowitz V."/>
            <person name="Hugenholtz P."/>
            <person name="Kyrpides N.C."/>
            <person name="Klenk H.P."/>
            <person name="Woyke T."/>
        </authorList>
    </citation>
    <scope>NUCLEOTIDE SEQUENCE [LARGE SCALE GENOMIC DNA]</scope>
    <source>
        <strain evidence="2">DSM 4947 / MAS 10</strain>
    </source>
</reference>
<dbReference type="eggNOG" id="COG1484">
    <property type="taxonomic scope" value="Bacteria"/>
</dbReference>
<dbReference type="EMBL" id="CP002858">
    <property type="protein sequence ID" value="AEI15550.1"/>
    <property type="molecule type" value="Genomic_DNA"/>
</dbReference>
<dbReference type="KEGG" id="fsi:Flexsi_1916"/>
<protein>
    <submittedName>
        <fullName evidence="1">Uncharacterized protein</fullName>
    </submittedName>
</protein>
<gene>
    <name evidence="1" type="ordered locus">Flexsi_1916</name>
</gene>
<name>F8E4C3_FLESM</name>
<dbReference type="HOGENOM" id="CLU_3200121_0_0_0"/>
<dbReference type="Proteomes" id="UP000006621">
    <property type="component" value="Chromosome"/>
</dbReference>
<accession>F8E4C3</accession>
<proteinExistence type="predicted"/>
<organism evidence="1 2">
    <name type="scientific">Flexistipes sinusarabici (strain ATCC 49648 / DSM 4947 / MAS 10)</name>
    <dbReference type="NCBI Taxonomy" id="717231"/>
    <lineage>
        <taxon>Bacteria</taxon>
        <taxon>Pseudomonadati</taxon>
        <taxon>Deferribacterota</taxon>
        <taxon>Deferribacteres</taxon>
        <taxon>Deferribacterales</taxon>
        <taxon>Flexistipitaceae</taxon>
        <taxon>Flexistipes</taxon>
    </lineage>
</organism>
<sequence>MIIHERLNEAFHQLGLTQIPEILHNHSEAASKEDISYLKPLHKKK</sequence>
<evidence type="ECO:0000313" key="2">
    <source>
        <dbReference type="Proteomes" id="UP000006621"/>
    </source>
</evidence>